<accession>A0A699YRM1</accession>
<proteinExistence type="predicted"/>
<comment type="caution">
    <text evidence="1">The sequence shown here is derived from an EMBL/GenBank/DDBJ whole genome shotgun (WGS) entry which is preliminary data.</text>
</comment>
<dbReference type="Proteomes" id="UP000485058">
    <property type="component" value="Unassembled WGS sequence"/>
</dbReference>
<dbReference type="EMBL" id="BLLF01000310">
    <property type="protein sequence ID" value="GFH10378.1"/>
    <property type="molecule type" value="Genomic_DNA"/>
</dbReference>
<reference evidence="1 2" key="1">
    <citation type="submission" date="2020-02" db="EMBL/GenBank/DDBJ databases">
        <title>Draft genome sequence of Haematococcus lacustris strain NIES-144.</title>
        <authorList>
            <person name="Morimoto D."/>
            <person name="Nakagawa S."/>
            <person name="Yoshida T."/>
            <person name="Sawayama S."/>
        </authorList>
    </citation>
    <scope>NUCLEOTIDE SEQUENCE [LARGE SCALE GENOMIC DNA]</scope>
    <source>
        <strain evidence="1 2">NIES-144</strain>
    </source>
</reference>
<evidence type="ECO:0000313" key="2">
    <source>
        <dbReference type="Proteomes" id="UP000485058"/>
    </source>
</evidence>
<sequence length="100" mass="10405">MPTASKGLHGLDAHQPLPSVQVASPSLAGQAAELHAAAGRRGLTSWSAVYATKSGGTFFRAILPDLVGPDLWHGCMALNSTLMLSFTVKPIVVETRSAAH</sequence>
<organism evidence="1 2">
    <name type="scientific">Haematococcus lacustris</name>
    <name type="common">Green alga</name>
    <name type="synonym">Haematococcus pluvialis</name>
    <dbReference type="NCBI Taxonomy" id="44745"/>
    <lineage>
        <taxon>Eukaryota</taxon>
        <taxon>Viridiplantae</taxon>
        <taxon>Chlorophyta</taxon>
        <taxon>core chlorophytes</taxon>
        <taxon>Chlorophyceae</taxon>
        <taxon>CS clade</taxon>
        <taxon>Chlamydomonadales</taxon>
        <taxon>Haematococcaceae</taxon>
        <taxon>Haematococcus</taxon>
    </lineage>
</organism>
<keyword evidence="2" id="KW-1185">Reference proteome</keyword>
<dbReference type="AlphaFoldDB" id="A0A699YRM1"/>
<protein>
    <submittedName>
        <fullName evidence="1">Uncharacterized protein</fullName>
    </submittedName>
</protein>
<gene>
    <name evidence="1" type="ORF">HaLaN_05681</name>
</gene>
<evidence type="ECO:0000313" key="1">
    <source>
        <dbReference type="EMBL" id="GFH10378.1"/>
    </source>
</evidence>
<name>A0A699YRM1_HAELA</name>